<evidence type="ECO:0000256" key="2">
    <source>
        <dbReference type="ARBA" id="ARBA00022475"/>
    </source>
</evidence>
<keyword evidence="5 6" id="KW-0472">Membrane</keyword>
<dbReference type="EMBL" id="JADNYM010000001">
    <property type="protein sequence ID" value="MBG0737997.1"/>
    <property type="molecule type" value="Genomic_DNA"/>
</dbReference>
<accession>A0A931G8S5</accession>
<feature type="transmembrane region" description="Helical" evidence="6">
    <location>
        <begin position="226"/>
        <end position="254"/>
    </location>
</feature>
<evidence type="ECO:0000256" key="5">
    <source>
        <dbReference type="ARBA" id="ARBA00023136"/>
    </source>
</evidence>
<feature type="transmembrane region" description="Helical" evidence="6">
    <location>
        <begin position="274"/>
        <end position="293"/>
    </location>
</feature>
<feature type="transmembrane region" description="Helical" evidence="6">
    <location>
        <begin position="37"/>
        <end position="57"/>
    </location>
</feature>
<dbReference type="AlphaFoldDB" id="A0A931G8S5"/>
<feature type="transmembrane region" description="Helical" evidence="6">
    <location>
        <begin position="181"/>
        <end position="205"/>
    </location>
</feature>
<protein>
    <submittedName>
        <fullName evidence="7">Cytochrome c oxidase assembly protein</fullName>
    </submittedName>
</protein>
<evidence type="ECO:0000256" key="3">
    <source>
        <dbReference type="ARBA" id="ARBA00022692"/>
    </source>
</evidence>
<feature type="transmembrane region" description="Helical" evidence="6">
    <location>
        <begin position="69"/>
        <end position="86"/>
    </location>
</feature>
<comment type="caution">
    <text evidence="7">The sequence shown here is derived from an EMBL/GenBank/DDBJ whole genome shotgun (WGS) entry which is preliminary data.</text>
</comment>
<evidence type="ECO:0000313" key="7">
    <source>
        <dbReference type="EMBL" id="MBG0737997.1"/>
    </source>
</evidence>
<dbReference type="Proteomes" id="UP000655366">
    <property type="component" value="Unassembled WGS sequence"/>
</dbReference>
<name>A0A931G8S5_9MICC</name>
<comment type="subcellular location">
    <subcellularLocation>
        <location evidence="1">Cell membrane</location>
        <topology evidence="1">Multi-pass membrane protein</topology>
    </subcellularLocation>
</comment>
<evidence type="ECO:0000256" key="4">
    <source>
        <dbReference type="ARBA" id="ARBA00022989"/>
    </source>
</evidence>
<evidence type="ECO:0000256" key="6">
    <source>
        <dbReference type="SAM" id="Phobius"/>
    </source>
</evidence>
<feature type="transmembrane region" description="Helical" evidence="6">
    <location>
        <begin position="106"/>
        <end position="126"/>
    </location>
</feature>
<dbReference type="InterPro" id="IPR019108">
    <property type="entry name" value="Caa3_assmbl_CtaG-rel"/>
</dbReference>
<evidence type="ECO:0000313" key="8">
    <source>
        <dbReference type="Proteomes" id="UP000655366"/>
    </source>
</evidence>
<proteinExistence type="predicted"/>
<evidence type="ECO:0000256" key="1">
    <source>
        <dbReference type="ARBA" id="ARBA00004651"/>
    </source>
</evidence>
<keyword evidence="8" id="KW-1185">Reference proteome</keyword>
<gene>
    <name evidence="7" type="ORF">IV500_00905</name>
</gene>
<keyword evidence="2" id="KW-1003">Cell membrane</keyword>
<keyword evidence="3 6" id="KW-0812">Transmembrane</keyword>
<organism evidence="7 8">
    <name type="scientific">Arthrobacter terrae</name>
    <dbReference type="NCBI Taxonomy" id="2935737"/>
    <lineage>
        <taxon>Bacteria</taxon>
        <taxon>Bacillati</taxon>
        <taxon>Actinomycetota</taxon>
        <taxon>Actinomycetes</taxon>
        <taxon>Micrococcales</taxon>
        <taxon>Micrococcaceae</taxon>
        <taxon>Arthrobacter</taxon>
    </lineage>
</organism>
<dbReference type="GO" id="GO:0005886">
    <property type="term" value="C:plasma membrane"/>
    <property type="evidence" value="ECO:0007669"/>
    <property type="project" value="UniProtKB-SubCell"/>
</dbReference>
<dbReference type="Pfam" id="PF09678">
    <property type="entry name" value="Caa3_CtaG"/>
    <property type="match status" value="1"/>
</dbReference>
<keyword evidence="4 6" id="KW-1133">Transmembrane helix</keyword>
<reference evidence="7 8" key="1">
    <citation type="submission" date="2020-11" db="EMBL/GenBank/DDBJ databases">
        <title>Arthrobacter antarcticus sp. nov., isolated from Antarctic Soil.</title>
        <authorList>
            <person name="Li J."/>
        </authorList>
    </citation>
    <scope>NUCLEOTIDE SEQUENCE [LARGE SCALE GENOMIC DNA]</scope>
    <source>
        <strain evidence="7 8">Z1-20</strain>
    </source>
</reference>
<feature type="transmembrane region" description="Helical" evidence="6">
    <location>
        <begin position="147"/>
        <end position="169"/>
    </location>
</feature>
<sequence length="336" mass="36977">MPAGGLTLTGMTGAMWMPVRPPTLERVLAWHPQPIPVLPLLVVALLALYGCGVLILFRRGIRWPLGRSLWWLAGAATILLVTATGIEGYGMELFSIHMVQHMVLNMLAPVFLVLGAPITLLLRALPAGSGPKGLLRRGVLWLLHTRAAALLTHPVVTFALFITSLYGLYFTPAFDYLMGTWWGHNLMLVHFLLIGYLYFWGVLGVDPSPRKSARGLRALTGAVLPVLELAATAPFHAFFGIVVMMSSRLLVRFYSGGMPAWHVSPLADQATGGGIAWVFTELPTLIVLGALVFKWQKSDSRAARASERRLERGEDSELENYNEYLQALNPRTGSRR</sequence>